<proteinExistence type="predicted"/>
<reference evidence="3" key="1">
    <citation type="submission" date="2016-02" db="EMBL/GenBank/DDBJ databases">
        <title>Halorhodospira halochloris DSM-1059 complete genome, version 2.</title>
        <authorList>
            <person name="Tsukatani Y."/>
        </authorList>
    </citation>
    <scope>NUCLEOTIDE SEQUENCE</scope>
    <source>
        <strain evidence="3">DSM 1059</strain>
    </source>
</reference>
<dbReference type="RefSeq" id="WP_096407829.1">
    <property type="nucleotide sequence ID" value="NZ_AP017372.2"/>
</dbReference>
<dbReference type="Proteomes" id="UP000218890">
    <property type="component" value="Chromosome"/>
</dbReference>
<dbReference type="InterPro" id="IPR027417">
    <property type="entry name" value="P-loop_NTPase"/>
</dbReference>
<dbReference type="KEGG" id="hhk:HH1059_04710"/>
<dbReference type="SUPFAM" id="SSF46785">
    <property type="entry name" value="Winged helix' DNA-binding domain"/>
    <property type="match status" value="1"/>
</dbReference>
<dbReference type="InterPro" id="IPR041682">
    <property type="entry name" value="AAA_14"/>
</dbReference>
<sequence>MIPRRAQSTLKQLASSFPVVAVTGPRQSGKSTLVRALFADHPYISLEEPDLREFATEDPRGFLAQYPQGAILDEVQRCPELFSYLQGRVDQSGRLGEWILTGSQQFGMVSAVTQSLAGRVGMLTLLPFARDELQAAQQLPEHIHEVLWRGSYPPIYDRPVDPSLWHGSYVQTYLERDVRQLLGVRDLTLFQRFLRLTAGRTGQLLNQSALAEETGVSHNTIREWLSVLEASYIIHRLAPHHRNFNKRLVKTPKLYMLDSGLACWLLGIENAQQLATHPLRGALFESWVLAEHLKARWNTGRPSNISFWRDRTGREVDLVIDCGDRLQPVEIKAGATVTRDAFRGLERWCELAGDAAVTPQLIYAGNESRIQRGIQILPWREF</sequence>
<dbReference type="SUPFAM" id="SSF52540">
    <property type="entry name" value="P-loop containing nucleoside triphosphate hydrolases"/>
    <property type="match status" value="1"/>
</dbReference>
<protein>
    <submittedName>
        <fullName evidence="3">ATPase</fullName>
    </submittedName>
</protein>
<feature type="domain" description="DUF4143" evidence="2">
    <location>
        <begin position="175"/>
        <end position="334"/>
    </location>
</feature>
<name>A0A0X8X8Z6_HALHR</name>
<dbReference type="InterPro" id="IPR025420">
    <property type="entry name" value="DUF4143"/>
</dbReference>
<dbReference type="Pfam" id="PF13635">
    <property type="entry name" value="DUF4143"/>
    <property type="match status" value="1"/>
</dbReference>
<dbReference type="PANTHER" id="PTHR43566:SF2">
    <property type="entry name" value="DUF4143 DOMAIN-CONTAINING PROTEIN"/>
    <property type="match status" value="1"/>
</dbReference>
<organism evidence="3 4">
    <name type="scientific">Halorhodospira halochloris</name>
    <name type="common">Ectothiorhodospira halochloris</name>
    <dbReference type="NCBI Taxonomy" id="1052"/>
    <lineage>
        <taxon>Bacteria</taxon>
        <taxon>Pseudomonadati</taxon>
        <taxon>Pseudomonadota</taxon>
        <taxon>Gammaproteobacteria</taxon>
        <taxon>Chromatiales</taxon>
        <taxon>Ectothiorhodospiraceae</taxon>
        <taxon>Halorhodospira</taxon>
    </lineage>
</organism>
<dbReference type="EMBL" id="AP017372">
    <property type="protein sequence ID" value="BAU57153.1"/>
    <property type="molecule type" value="Genomic_DNA"/>
</dbReference>
<accession>A0A0X8X8Z6</accession>
<dbReference type="Pfam" id="PF13173">
    <property type="entry name" value="AAA_14"/>
    <property type="match status" value="1"/>
</dbReference>
<keyword evidence="4" id="KW-1185">Reference proteome</keyword>
<evidence type="ECO:0000259" key="1">
    <source>
        <dbReference type="Pfam" id="PF13173"/>
    </source>
</evidence>
<evidence type="ECO:0000313" key="4">
    <source>
        <dbReference type="Proteomes" id="UP000218890"/>
    </source>
</evidence>
<dbReference type="InterPro" id="IPR036388">
    <property type="entry name" value="WH-like_DNA-bd_sf"/>
</dbReference>
<dbReference type="Gene3D" id="1.10.10.10">
    <property type="entry name" value="Winged helix-like DNA-binding domain superfamily/Winged helix DNA-binding domain"/>
    <property type="match status" value="1"/>
</dbReference>
<evidence type="ECO:0000259" key="2">
    <source>
        <dbReference type="Pfam" id="PF13635"/>
    </source>
</evidence>
<dbReference type="PANTHER" id="PTHR43566">
    <property type="entry name" value="CONSERVED PROTEIN"/>
    <property type="match status" value="1"/>
</dbReference>
<dbReference type="AlphaFoldDB" id="A0A0X8X8Z6"/>
<dbReference type="OrthoDB" id="9771844at2"/>
<feature type="domain" description="AAA" evidence="1">
    <location>
        <begin position="17"/>
        <end position="133"/>
    </location>
</feature>
<evidence type="ECO:0000313" key="3">
    <source>
        <dbReference type="EMBL" id="BAU57153.1"/>
    </source>
</evidence>
<dbReference type="InterPro" id="IPR036390">
    <property type="entry name" value="WH_DNA-bd_sf"/>
</dbReference>
<gene>
    <name evidence="3" type="ORF">HH1059_04710</name>
</gene>